<proteinExistence type="inferred from homology"/>
<dbReference type="PANTHER" id="PTHR30480">
    <property type="entry name" value="BETA-HEXOSAMINIDASE-RELATED"/>
    <property type="match status" value="1"/>
</dbReference>
<evidence type="ECO:0000256" key="3">
    <source>
        <dbReference type="ARBA" id="ARBA00023295"/>
    </source>
</evidence>
<evidence type="ECO:0000256" key="4">
    <source>
        <dbReference type="SAM" id="MobiDB-lite"/>
    </source>
</evidence>
<dbReference type="RefSeq" id="WP_188367516.1">
    <property type="nucleotide sequence ID" value="NZ_BMDT01000005.1"/>
</dbReference>
<keyword evidence="3" id="KW-0326">Glycosidase</keyword>
<dbReference type="GO" id="GO:0009254">
    <property type="term" value="P:peptidoglycan turnover"/>
    <property type="evidence" value="ECO:0007669"/>
    <property type="project" value="TreeGrafter"/>
</dbReference>
<feature type="compositionally biased region" description="Low complexity" evidence="4">
    <location>
        <begin position="32"/>
        <end position="70"/>
    </location>
</feature>
<dbReference type="GO" id="GO:0004553">
    <property type="term" value="F:hydrolase activity, hydrolyzing O-glycosyl compounds"/>
    <property type="evidence" value="ECO:0007669"/>
    <property type="project" value="InterPro"/>
</dbReference>
<reference evidence="6" key="1">
    <citation type="journal article" date="2014" name="Int. J. Syst. Evol. Microbiol.">
        <title>Complete genome sequence of Corynebacterium casei LMG S-19264T (=DSM 44701T), isolated from a smear-ripened cheese.</title>
        <authorList>
            <consortium name="US DOE Joint Genome Institute (JGI-PGF)"/>
            <person name="Walter F."/>
            <person name="Albersmeier A."/>
            <person name="Kalinowski J."/>
            <person name="Ruckert C."/>
        </authorList>
    </citation>
    <scope>NUCLEOTIDE SEQUENCE</scope>
    <source>
        <strain evidence="6">CCM 8433</strain>
    </source>
</reference>
<feature type="region of interest" description="Disordered" evidence="4">
    <location>
        <begin position="30"/>
        <end position="70"/>
    </location>
</feature>
<name>A0A917N4R3_9ENTE</name>
<dbReference type="InterPro" id="IPR050226">
    <property type="entry name" value="NagZ_Beta-hexosaminidase"/>
</dbReference>
<dbReference type="AlphaFoldDB" id="A0A917N4R3"/>
<keyword evidence="7" id="KW-1185">Reference proteome</keyword>
<evidence type="ECO:0000256" key="1">
    <source>
        <dbReference type="ARBA" id="ARBA00005336"/>
    </source>
</evidence>
<dbReference type="Proteomes" id="UP000622610">
    <property type="component" value="Unassembled WGS sequence"/>
</dbReference>
<dbReference type="GO" id="GO:0005975">
    <property type="term" value="P:carbohydrate metabolic process"/>
    <property type="evidence" value="ECO:0007669"/>
    <property type="project" value="InterPro"/>
</dbReference>
<organism evidence="6 7">
    <name type="scientific">Enterococcus alcedinis</name>
    <dbReference type="NCBI Taxonomy" id="1274384"/>
    <lineage>
        <taxon>Bacteria</taxon>
        <taxon>Bacillati</taxon>
        <taxon>Bacillota</taxon>
        <taxon>Bacilli</taxon>
        <taxon>Lactobacillales</taxon>
        <taxon>Enterococcaceae</taxon>
        <taxon>Enterococcus</taxon>
    </lineage>
</organism>
<gene>
    <name evidence="6" type="ORF">GCM10011482_13300</name>
</gene>
<dbReference type="InterPro" id="IPR001764">
    <property type="entry name" value="Glyco_hydro_3_N"/>
</dbReference>
<dbReference type="Pfam" id="PF00933">
    <property type="entry name" value="Glyco_hydro_3"/>
    <property type="match status" value="1"/>
</dbReference>
<dbReference type="Gene3D" id="3.20.20.300">
    <property type="entry name" value="Glycoside hydrolase, family 3, N-terminal domain"/>
    <property type="match status" value="1"/>
</dbReference>
<sequence>MKKTIALLGILLAIVITGSVFFIWQQNQGTNETTPETTSTETSSSQTSTSSQTTSETSSTSQSTTDPSDSIVKRVEQMSIEEKVGQLFLARYPGETAIADSQTYHMGGWLLFGTDFENETAESLTNKIQQLQADKEIPLFIGADEEGGTVTRISRNPNLVASPFQSPQQVYQESGWEGIAADTKQKAAILTNYGIQLGLFPVADVATDPSAFIYDRTIGLDAQGTSTFVETVVESLNETKVASTLKHFPGYGNNRDSHVEIVRDDRPIEELRQNDFLPFKAGIKAGVDSILVSHNIITSIDPNAPASISPKVIDVIRNELGFDGVVMTDDMDMVGLADFISQEEAGLAALKAGNDLVLSSSYAVQIPRVIQAVQDGSYSEEALNASVERILKLKQRLGMIE</sequence>
<evidence type="ECO:0000313" key="6">
    <source>
        <dbReference type="EMBL" id="GGI65676.1"/>
    </source>
</evidence>
<dbReference type="PROSITE" id="PS00775">
    <property type="entry name" value="GLYCOSYL_HYDROL_F3"/>
    <property type="match status" value="1"/>
</dbReference>
<comment type="caution">
    <text evidence="6">The sequence shown here is derived from an EMBL/GenBank/DDBJ whole genome shotgun (WGS) entry which is preliminary data.</text>
</comment>
<evidence type="ECO:0000259" key="5">
    <source>
        <dbReference type="Pfam" id="PF00933"/>
    </source>
</evidence>
<comment type="similarity">
    <text evidence="1">Belongs to the glycosyl hydrolase 3 family.</text>
</comment>
<protein>
    <submittedName>
        <fullName evidence="6">Beta-N-acetylhexosaminidase</fullName>
    </submittedName>
</protein>
<dbReference type="SUPFAM" id="SSF51445">
    <property type="entry name" value="(Trans)glycosidases"/>
    <property type="match status" value="1"/>
</dbReference>
<dbReference type="InterPro" id="IPR017853">
    <property type="entry name" value="GH"/>
</dbReference>
<dbReference type="PANTHER" id="PTHR30480:SF16">
    <property type="entry name" value="GLYCOSIDE HYDROLASE FAMILY 3 DOMAIN PROTEIN"/>
    <property type="match status" value="1"/>
</dbReference>
<reference evidence="6" key="2">
    <citation type="submission" date="2020-09" db="EMBL/GenBank/DDBJ databases">
        <authorList>
            <person name="Sun Q."/>
            <person name="Sedlacek I."/>
        </authorList>
    </citation>
    <scope>NUCLEOTIDE SEQUENCE</scope>
    <source>
        <strain evidence="6">CCM 8433</strain>
    </source>
</reference>
<feature type="domain" description="Glycoside hydrolase family 3 N-terminal" evidence="5">
    <location>
        <begin position="80"/>
        <end position="393"/>
    </location>
</feature>
<evidence type="ECO:0000256" key="2">
    <source>
        <dbReference type="ARBA" id="ARBA00022801"/>
    </source>
</evidence>
<dbReference type="EMBL" id="BMDT01000005">
    <property type="protein sequence ID" value="GGI65676.1"/>
    <property type="molecule type" value="Genomic_DNA"/>
</dbReference>
<evidence type="ECO:0000313" key="7">
    <source>
        <dbReference type="Proteomes" id="UP000622610"/>
    </source>
</evidence>
<dbReference type="InterPro" id="IPR019800">
    <property type="entry name" value="Glyco_hydro_3_AS"/>
</dbReference>
<dbReference type="InterPro" id="IPR036962">
    <property type="entry name" value="Glyco_hydro_3_N_sf"/>
</dbReference>
<keyword evidence="2" id="KW-0378">Hydrolase</keyword>
<accession>A0A917N4R3</accession>